<sequence>MNEDRERIVLTFDVGTQSSRALLINNRGKILGKGQQKHEPPYVSREPDWAEQDAEFYYAHICQSARELKKAVEEGVWERIEAVSITTIRDTVVCVDKEGVPLRPAIVWLDKRKADGGPRLSQVTRMMFKAVGMEETAKLQYKKAHCNWIMQKEPEIWEKTYQYLLLSGYLTYKLTGNMADAAAALVGRLPIDSQSRGWQRKGALTRPVFDVEPEKLCEVKESGEVLGHITAQAAEDTGLKEGLPVLASGSDKACEILGLGCTSKEKAAIGLGTTATITFNIERYLEPERFIPPYPSVIPGWYNPEIEIYRGYWLISWFKKEFAEKEVEQAKRLGVSAEELLNRRLKEIPAGCDGLLFQPYFTPNVTMPVAKGSIIGFSDQHTRIHLYRAIIEGINFALMDGMRLLEKRSGHVFEEIRLGGGGSQSDEICQITADMFGIPVKRTETYEATGIGSAMAAFVGLGEFQDYDEAQKAMVHLKDVFEPDMEQHQIYHELYRDVFQNIYGKLAPLYEKLHEIYHREK</sequence>
<name>A0ABS6D3Q8_9FIRM</name>
<reference evidence="6 7" key="1">
    <citation type="submission" date="2021-06" db="EMBL/GenBank/DDBJ databases">
        <title>Faecalicatena sp. nov. isolated from porcine feces.</title>
        <authorList>
            <person name="Oh B.S."/>
            <person name="Lee J.H."/>
        </authorList>
    </citation>
    <scope>NUCLEOTIDE SEQUENCE [LARGE SCALE GENOMIC DNA]</scope>
    <source>
        <strain evidence="6 7">AGMB00832</strain>
    </source>
</reference>
<evidence type="ECO:0000256" key="1">
    <source>
        <dbReference type="ARBA" id="ARBA00009156"/>
    </source>
</evidence>
<dbReference type="Pfam" id="PF02782">
    <property type="entry name" value="FGGY_C"/>
    <property type="match status" value="1"/>
</dbReference>
<dbReference type="PANTHER" id="PTHR43095">
    <property type="entry name" value="SUGAR KINASE"/>
    <property type="match status" value="1"/>
</dbReference>
<dbReference type="RefSeq" id="WP_216241114.1">
    <property type="nucleotide sequence ID" value="NZ_JABACJ020000007.1"/>
</dbReference>
<dbReference type="CDD" id="cd07779">
    <property type="entry name" value="ASKHA_NBD_FGGY_YgcE-like"/>
    <property type="match status" value="1"/>
</dbReference>
<organism evidence="6 7">
    <name type="scientific">Faecalicatena faecalis</name>
    <dbReference type="NCBI Taxonomy" id="2726362"/>
    <lineage>
        <taxon>Bacteria</taxon>
        <taxon>Bacillati</taxon>
        <taxon>Bacillota</taxon>
        <taxon>Clostridia</taxon>
        <taxon>Lachnospirales</taxon>
        <taxon>Lachnospiraceae</taxon>
        <taxon>Faecalicatena</taxon>
    </lineage>
</organism>
<evidence type="ECO:0000259" key="5">
    <source>
        <dbReference type="Pfam" id="PF02782"/>
    </source>
</evidence>
<evidence type="ECO:0000313" key="6">
    <source>
        <dbReference type="EMBL" id="MBU3876096.1"/>
    </source>
</evidence>
<dbReference type="InterPro" id="IPR018485">
    <property type="entry name" value="FGGY_C"/>
</dbReference>
<accession>A0ABS6D3Q8</accession>
<dbReference type="PIRSF" id="PIRSF000538">
    <property type="entry name" value="GlpK"/>
    <property type="match status" value="1"/>
</dbReference>
<gene>
    <name evidence="6" type="ORF">HGO97_009760</name>
</gene>
<dbReference type="InterPro" id="IPR018484">
    <property type="entry name" value="FGGY_N"/>
</dbReference>
<evidence type="ECO:0000313" key="7">
    <source>
        <dbReference type="Proteomes" id="UP000723714"/>
    </source>
</evidence>
<keyword evidence="7" id="KW-1185">Reference proteome</keyword>
<dbReference type="PANTHER" id="PTHR43095:SF5">
    <property type="entry name" value="XYLULOSE KINASE"/>
    <property type="match status" value="1"/>
</dbReference>
<protein>
    <submittedName>
        <fullName evidence="6">FGGY-family carbohydrate kinase</fullName>
    </submittedName>
</protein>
<dbReference type="InterPro" id="IPR000577">
    <property type="entry name" value="Carb_kinase_FGGY"/>
</dbReference>
<feature type="domain" description="Carbohydrate kinase FGGY N-terminal" evidence="4">
    <location>
        <begin position="9"/>
        <end position="258"/>
    </location>
</feature>
<dbReference type="InterPro" id="IPR050406">
    <property type="entry name" value="FGGY_Carb_Kinase"/>
</dbReference>
<keyword evidence="3 6" id="KW-0418">Kinase</keyword>
<evidence type="ECO:0000256" key="3">
    <source>
        <dbReference type="ARBA" id="ARBA00022777"/>
    </source>
</evidence>
<comment type="similarity">
    <text evidence="1">Belongs to the FGGY kinase family.</text>
</comment>
<dbReference type="GO" id="GO:0016301">
    <property type="term" value="F:kinase activity"/>
    <property type="evidence" value="ECO:0007669"/>
    <property type="project" value="UniProtKB-KW"/>
</dbReference>
<feature type="domain" description="Carbohydrate kinase FGGY C-terminal" evidence="5">
    <location>
        <begin position="268"/>
        <end position="460"/>
    </location>
</feature>
<dbReference type="Pfam" id="PF00370">
    <property type="entry name" value="FGGY_N"/>
    <property type="match status" value="1"/>
</dbReference>
<evidence type="ECO:0000256" key="2">
    <source>
        <dbReference type="ARBA" id="ARBA00022679"/>
    </source>
</evidence>
<dbReference type="Proteomes" id="UP000723714">
    <property type="component" value="Unassembled WGS sequence"/>
</dbReference>
<comment type="caution">
    <text evidence="6">The sequence shown here is derived from an EMBL/GenBank/DDBJ whole genome shotgun (WGS) entry which is preliminary data.</text>
</comment>
<evidence type="ECO:0000259" key="4">
    <source>
        <dbReference type="Pfam" id="PF00370"/>
    </source>
</evidence>
<proteinExistence type="inferred from homology"/>
<keyword evidence="2" id="KW-0808">Transferase</keyword>
<dbReference type="EMBL" id="JABACJ020000007">
    <property type="protein sequence ID" value="MBU3876096.1"/>
    <property type="molecule type" value="Genomic_DNA"/>
</dbReference>